<keyword evidence="1" id="KW-0201">Cytochrome c-type biogenesis</keyword>
<dbReference type="PROSITE" id="PS51352">
    <property type="entry name" value="THIOREDOXIN_2"/>
    <property type="match status" value="1"/>
</dbReference>
<dbReference type="PANTHER" id="PTHR42852">
    <property type="entry name" value="THIOL:DISULFIDE INTERCHANGE PROTEIN DSBE"/>
    <property type="match status" value="1"/>
</dbReference>
<evidence type="ECO:0000256" key="1">
    <source>
        <dbReference type="ARBA" id="ARBA00022748"/>
    </source>
</evidence>
<keyword evidence="3" id="KW-0676">Redox-active center</keyword>
<keyword evidence="4" id="KW-0732">Signal</keyword>
<organism evidence="6 7">
    <name type="scientific">Pinibacter aurantiacus</name>
    <dbReference type="NCBI Taxonomy" id="2851599"/>
    <lineage>
        <taxon>Bacteria</taxon>
        <taxon>Pseudomonadati</taxon>
        <taxon>Bacteroidota</taxon>
        <taxon>Chitinophagia</taxon>
        <taxon>Chitinophagales</taxon>
        <taxon>Chitinophagaceae</taxon>
        <taxon>Pinibacter</taxon>
    </lineage>
</organism>
<comment type="caution">
    <text evidence="6">The sequence shown here is derived from an EMBL/GenBank/DDBJ whole genome shotgun (WGS) entry which is preliminary data.</text>
</comment>
<dbReference type="GO" id="GO:0016491">
    <property type="term" value="F:oxidoreductase activity"/>
    <property type="evidence" value="ECO:0007669"/>
    <property type="project" value="InterPro"/>
</dbReference>
<feature type="domain" description="Thioredoxin" evidence="5">
    <location>
        <begin position="241"/>
        <end position="386"/>
    </location>
</feature>
<feature type="chain" id="PRO_5039327040" evidence="4">
    <location>
        <begin position="20"/>
        <end position="391"/>
    </location>
</feature>
<dbReference type="Proteomes" id="UP000812270">
    <property type="component" value="Unassembled WGS sequence"/>
</dbReference>
<evidence type="ECO:0000256" key="2">
    <source>
        <dbReference type="ARBA" id="ARBA00023157"/>
    </source>
</evidence>
<dbReference type="GO" id="GO:0017004">
    <property type="term" value="P:cytochrome complex assembly"/>
    <property type="evidence" value="ECO:0007669"/>
    <property type="project" value="UniProtKB-KW"/>
</dbReference>
<evidence type="ECO:0000256" key="4">
    <source>
        <dbReference type="SAM" id="SignalP"/>
    </source>
</evidence>
<evidence type="ECO:0000259" key="5">
    <source>
        <dbReference type="PROSITE" id="PS51352"/>
    </source>
</evidence>
<dbReference type="EMBL" id="JAHSPG010000016">
    <property type="protein sequence ID" value="MBV4360012.1"/>
    <property type="molecule type" value="Genomic_DNA"/>
</dbReference>
<accession>A0A9E2SDB1</accession>
<proteinExistence type="predicted"/>
<dbReference type="InterPro" id="IPR050553">
    <property type="entry name" value="Thioredoxin_ResA/DsbE_sf"/>
</dbReference>
<dbReference type="Pfam" id="PF08534">
    <property type="entry name" value="Redoxin"/>
    <property type="match status" value="1"/>
</dbReference>
<feature type="signal peptide" evidence="4">
    <location>
        <begin position="1"/>
        <end position="19"/>
    </location>
</feature>
<dbReference type="AlphaFoldDB" id="A0A9E2SDB1"/>
<dbReference type="CDD" id="cd02966">
    <property type="entry name" value="TlpA_like_family"/>
    <property type="match status" value="1"/>
</dbReference>
<dbReference type="InterPro" id="IPR013740">
    <property type="entry name" value="Redoxin"/>
</dbReference>
<name>A0A9E2SDB1_9BACT</name>
<dbReference type="PANTHER" id="PTHR42852:SF6">
    <property type="entry name" value="THIOL:DISULFIDE INTERCHANGE PROTEIN DSBE"/>
    <property type="match status" value="1"/>
</dbReference>
<dbReference type="RefSeq" id="WP_217794266.1">
    <property type="nucleotide sequence ID" value="NZ_JAHSPG010000016.1"/>
</dbReference>
<protein>
    <submittedName>
        <fullName evidence="6">TlpA family protein disulfide reductase</fullName>
    </submittedName>
</protein>
<evidence type="ECO:0000313" key="7">
    <source>
        <dbReference type="Proteomes" id="UP000812270"/>
    </source>
</evidence>
<sequence>MKEKLALLLILAIPCSLFAQQKFKIDLSSPSLINKSLILAPSPWVKELKGLYCLNLDTNKNIIDFCKNNGFEKSVYQITVQEKNSIRGEFAYPVPVTFQFVDPENNQLHLSSKFFLDSGSYKIDLPKVLRRCDINLNSPVNNEYADFKKLFVDFYISQDKLFDSLTNLAEKENRVASYIRKNPDSYVALWEIIDDYFTHDYVPVYLENLRLFSASMKTSKLFTTFEGILKHDSSSNKGNKFELERSVVAGSLFPEIDFDGRNMLTKEDFKKSELTLIDCWATWCGYCVKAMPGVVALYNEYKDLGVNFISVALENDPKKIKLANEILKKNNVKWKNYFDIKKDFNDKVGVVAIPLLFLVDQNGKIVERVNSADIDFIKKTIDDYLRNEKNE</sequence>
<reference evidence="6" key="1">
    <citation type="submission" date="2021-06" db="EMBL/GenBank/DDBJ databases">
        <authorList>
            <person name="Huq M.A."/>
        </authorList>
    </citation>
    <scope>NUCLEOTIDE SEQUENCE</scope>
    <source>
        <strain evidence="6">MAH-26</strain>
    </source>
</reference>
<dbReference type="InterPro" id="IPR013766">
    <property type="entry name" value="Thioredoxin_domain"/>
</dbReference>
<evidence type="ECO:0000256" key="3">
    <source>
        <dbReference type="ARBA" id="ARBA00023284"/>
    </source>
</evidence>
<evidence type="ECO:0000313" key="6">
    <source>
        <dbReference type="EMBL" id="MBV4360012.1"/>
    </source>
</evidence>
<gene>
    <name evidence="6" type="ORF">KTO63_22795</name>
</gene>
<keyword evidence="2" id="KW-1015">Disulfide bond</keyword>
<keyword evidence="7" id="KW-1185">Reference proteome</keyword>